<dbReference type="AlphaFoldDB" id="A0A520MIE8"/>
<evidence type="ECO:0000256" key="8">
    <source>
        <dbReference type="PROSITE-ProRule" id="PRU01360"/>
    </source>
</evidence>
<protein>
    <submittedName>
        <fullName evidence="13">TonB-dependent receptor</fullName>
    </submittedName>
</protein>
<comment type="similarity">
    <text evidence="8 9">Belongs to the TonB-dependent receptor family.</text>
</comment>
<comment type="subcellular location">
    <subcellularLocation>
        <location evidence="1 8">Cell outer membrane</location>
        <topology evidence="1 8">Multi-pass membrane protein</topology>
    </subcellularLocation>
</comment>
<dbReference type="InterPro" id="IPR036942">
    <property type="entry name" value="Beta-barrel_TonB_sf"/>
</dbReference>
<dbReference type="InterPro" id="IPR012910">
    <property type="entry name" value="Plug_dom"/>
</dbReference>
<evidence type="ECO:0000256" key="3">
    <source>
        <dbReference type="ARBA" id="ARBA00022452"/>
    </source>
</evidence>
<comment type="caution">
    <text evidence="13">The sequence shown here is derived from an EMBL/GenBank/DDBJ whole genome shotgun (WGS) entry which is preliminary data.</text>
</comment>
<dbReference type="GO" id="GO:0033214">
    <property type="term" value="P:siderophore-iron import into cell"/>
    <property type="evidence" value="ECO:0007669"/>
    <property type="project" value="TreeGrafter"/>
</dbReference>
<dbReference type="PANTHER" id="PTHR30442">
    <property type="entry name" value="IRON III DICITRATE TRANSPORT PROTEIN FECA"/>
    <property type="match status" value="1"/>
</dbReference>
<organism evidence="13 14">
    <name type="scientific">SAR92 clade bacterium</name>
    <dbReference type="NCBI Taxonomy" id="2315479"/>
    <lineage>
        <taxon>Bacteria</taxon>
        <taxon>Pseudomonadati</taxon>
        <taxon>Pseudomonadota</taxon>
        <taxon>Gammaproteobacteria</taxon>
        <taxon>Cellvibrionales</taxon>
        <taxon>Porticoccaceae</taxon>
        <taxon>SAR92 clade</taxon>
    </lineage>
</organism>
<keyword evidence="4 8" id="KW-0812">Transmembrane</keyword>
<feature type="domain" description="TonB-dependent receptor plug" evidence="12">
    <location>
        <begin position="47"/>
        <end position="156"/>
    </location>
</feature>
<evidence type="ECO:0000256" key="10">
    <source>
        <dbReference type="SAM" id="SignalP"/>
    </source>
</evidence>
<gene>
    <name evidence="13" type="ORF">EVB03_01885</name>
</gene>
<dbReference type="EMBL" id="SHBP01000002">
    <property type="protein sequence ID" value="RZO21005.1"/>
    <property type="molecule type" value="Genomic_DNA"/>
</dbReference>
<accession>A0A520MIE8</accession>
<evidence type="ECO:0000256" key="2">
    <source>
        <dbReference type="ARBA" id="ARBA00022448"/>
    </source>
</evidence>
<dbReference type="PANTHER" id="PTHR30442:SF0">
    <property type="entry name" value="FE(3+) DICITRATE TRANSPORT PROTEIN FECA"/>
    <property type="match status" value="1"/>
</dbReference>
<evidence type="ECO:0000313" key="14">
    <source>
        <dbReference type="Proteomes" id="UP000315889"/>
    </source>
</evidence>
<sequence length="731" mass="80743">MFKHCKLFSTFFVLTSLTASPVIYADHAEKAEFFEEITIIGNTERARMMPGSAHFISDDELEVFNYADIQQILRKVPGVNLQLEDGYGLRPNIGIRGVQTERSSRIMLLEDGVPIAPAPYAASSAYYFPTAGRMYSMEVLKGPAAITEGPNTIGGAINMISTPIPEQAEGKVIAEIGEDSTTRVHAVFGSTNSSGFGYLLETHQWKSDGFQTIDGDNGNTGLDIKDYTVKLSYAPIDSRHVFELKYQYADQESNQTYLGITDEDFKADPYRRYSISQNDLMLTEHNQLILRHEFSISEDVNVTTTAYNNDHARSWYKLDKLAGVGPEKIIADINKGASEYSDADLQAILLGGDSAAGDVAIKDNNRDYYSRGLSVKFDWSVESDDVAHDIELGIRYHEDEEDRLQRTDKYTQINQSLLLDSIGLTGGNKNNRVVQAEALAIYVKDSITFGKFVVTPGLRFEDIDLLRRDWSALPRNANPSVKSNSVTAVLPSMGVLYNFNDQLSLLAGAYNGFGTPTTSDGVEEEDAINIEFGGRYQKDDLLVELIAFTSDYENLVGECTASSSTGNCDIGDQFNGGEATVKGFEFQLANVTQLTDSLELPMSLTYTHTDAEFDSTFDSEFFGEVSKGDPIPYIPKSQYAFSVGIESNTFQVNAVLNYVDAVCVKASCGDFEKTNESTLIDVVGNYQVSDDFGVYLRMENITDEADIVARQPKGARPNKARTATVGVRYTF</sequence>
<feature type="domain" description="TonB-dependent receptor-like beta-barrel" evidence="11">
    <location>
        <begin position="226"/>
        <end position="701"/>
    </location>
</feature>
<keyword evidence="5 9" id="KW-0798">TonB box</keyword>
<evidence type="ECO:0000256" key="1">
    <source>
        <dbReference type="ARBA" id="ARBA00004571"/>
    </source>
</evidence>
<evidence type="ECO:0000313" key="13">
    <source>
        <dbReference type="EMBL" id="RZO21005.1"/>
    </source>
</evidence>
<dbReference type="Gene3D" id="2.40.170.20">
    <property type="entry name" value="TonB-dependent receptor, beta-barrel domain"/>
    <property type="match status" value="1"/>
</dbReference>
<dbReference type="PROSITE" id="PS52016">
    <property type="entry name" value="TONB_DEPENDENT_REC_3"/>
    <property type="match status" value="1"/>
</dbReference>
<dbReference type="Pfam" id="PF00593">
    <property type="entry name" value="TonB_dep_Rec_b-barrel"/>
    <property type="match status" value="1"/>
</dbReference>
<keyword evidence="10" id="KW-0732">Signal</keyword>
<evidence type="ECO:0000256" key="5">
    <source>
        <dbReference type="ARBA" id="ARBA00023077"/>
    </source>
</evidence>
<evidence type="ECO:0000259" key="12">
    <source>
        <dbReference type="Pfam" id="PF07715"/>
    </source>
</evidence>
<keyword evidence="13" id="KW-0675">Receptor</keyword>
<dbReference type="Proteomes" id="UP000315889">
    <property type="component" value="Unassembled WGS sequence"/>
</dbReference>
<keyword evidence="6 8" id="KW-0472">Membrane</keyword>
<dbReference type="Gene3D" id="2.170.130.10">
    <property type="entry name" value="TonB-dependent receptor, plug domain"/>
    <property type="match status" value="1"/>
</dbReference>
<dbReference type="InterPro" id="IPR037066">
    <property type="entry name" value="Plug_dom_sf"/>
</dbReference>
<keyword evidence="2 8" id="KW-0813">Transport</keyword>
<feature type="chain" id="PRO_5021798899" evidence="10">
    <location>
        <begin position="26"/>
        <end position="731"/>
    </location>
</feature>
<feature type="signal peptide" evidence="10">
    <location>
        <begin position="1"/>
        <end position="25"/>
    </location>
</feature>
<keyword evidence="7 8" id="KW-0998">Cell outer membrane</keyword>
<evidence type="ECO:0000256" key="6">
    <source>
        <dbReference type="ARBA" id="ARBA00023136"/>
    </source>
</evidence>
<evidence type="ECO:0000259" key="11">
    <source>
        <dbReference type="Pfam" id="PF00593"/>
    </source>
</evidence>
<evidence type="ECO:0000256" key="7">
    <source>
        <dbReference type="ARBA" id="ARBA00023237"/>
    </source>
</evidence>
<dbReference type="InterPro" id="IPR000531">
    <property type="entry name" value="Beta-barrel_TonB"/>
</dbReference>
<proteinExistence type="inferred from homology"/>
<dbReference type="GO" id="GO:0009279">
    <property type="term" value="C:cell outer membrane"/>
    <property type="evidence" value="ECO:0007669"/>
    <property type="project" value="UniProtKB-SubCell"/>
</dbReference>
<keyword evidence="3 8" id="KW-1134">Transmembrane beta strand</keyword>
<dbReference type="Pfam" id="PF07715">
    <property type="entry name" value="Plug"/>
    <property type="match status" value="1"/>
</dbReference>
<evidence type="ECO:0000256" key="4">
    <source>
        <dbReference type="ARBA" id="ARBA00022692"/>
    </source>
</evidence>
<reference evidence="13 14" key="1">
    <citation type="submission" date="2019-02" db="EMBL/GenBank/DDBJ databases">
        <title>Prokaryotic population dynamics and viral predation in marine succession experiment using metagenomics: the confinement effect.</title>
        <authorList>
            <person name="Haro-Moreno J.M."/>
            <person name="Rodriguez-Valera F."/>
            <person name="Lopez-Perez M."/>
        </authorList>
    </citation>
    <scope>NUCLEOTIDE SEQUENCE [LARGE SCALE GENOMIC DNA]</scope>
    <source>
        <strain evidence="13">MED-G170</strain>
    </source>
</reference>
<evidence type="ECO:0000256" key="9">
    <source>
        <dbReference type="RuleBase" id="RU003357"/>
    </source>
</evidence>
<name>A0A520MIE8_9GAMM</name>
<dbReference type="SUPFAM" id="SSF56935">
    <property type="entry name" value="Porins"/>
    <property type="match status" value="1"/>
</dbReference>
<dbReference type="InterPro" id="IPR039426">
    <property type="entry name" value="TonB-dep_rcpt-like"/>
</dbReference>